<dbReference type="EMBL" id="CAJVCH010243440">
    <property type="protein sequence ID" value="CAG7733126.1"/>
    <property type="molecule type" value="Genomic_DNA"/>
</dbReference>
<dbReference type="GO" id="GO:0016787">
    <property type="term" value="F:hydrolase activity"/>
    <property type="evidence" value="ECO:0007669"/>
    <property type="project" value="InterPro"/>
</dbReference>
<comment type="caution">
    <text evidence="3">The sequence shown here is derived from an EMBL/GenBank/DDBJ whole genome shotgun (WGS) entry which is preliminary data.</text>
</comment>
<feature type="compositionally biased region" description="Basic and acidic residues" evidence="1">
    <location>
        <begin position="235"/>
        <end position="246"/>
    </location>
</feature>
<feature type="region of interest" description="Disordered" evidence="1">
    <location>
        <begin position="210"/>
        <end position="246"/>
    </location>
</feature>
<proteinExistence type="predicted"/>
<evidence type="ECO:0000313" key="4">
    <source>
        <dbReference type="Proteomes" id="UP000708208"/>
    </source>
</evidence>
<accession>A0A8J2KDL9</accession>
<evidence type="ECO:0000256" key="1">
    <source>
        <dbReference type="SAM" id="MobiDB-lite"/>
    </source>
</evidence>
<reference evidence="3" key="1">
    <citation type="submission" date="2021-06" db="EMBL/GenBank/DDBJ databases">
        <authorList>
            <person name="Hodson N. C."/>
            <person name="Mongue J. A."/>
            <person name="Jaron S. K."/>
        </authorList>
    </citation>
    <scope>NUCLEOTIDE SEQUENCE</scope>
</reference>
<evidence type="ECO:0000313" key="3">
    <source>
        <dbReference type="EMBL" id="CAG7733126.1"/>
    </source>
</evidence>
<feature type="non-terminal residue" evidence="3">
    <location>
        <position position="246"/>
    </location>
</feature>
<keyword evidence="4" id="KW-1185">Reference proteome</keyword>
<name>A0A8J2KDL9_9HEXA</name>
<dbReference type="Pfam" id="PF01223">
    <property type="entry name" value="Endonuclease_NS"/>
    <property type="match status" value="1"/>
</dbReference>
<organism evidence="3 4">
    <name type="scientific">Allacma fusca</name>
    <dbReference type="NCBI Taxonomy" id="39272"/>
    <lineage>
        <taxon>Eukaryota</taxon>
        <taxon>Metazoa</taxon>
        <taxon>Ecdysozoa</taxon>
        <taxon>Arthropoda</taxon>
        <taxon>Hexapoda</taxon>
        <taxon>Collembola</taxon>
        <taxon>Symphypleona</taxon>
        <taxon>Sminthuridae</taxon>
        <taxon>Allacma</taxon>
    </lineage>
</organism>
<protein>
    <recommendedName>
        <fullName evidence="2">DNA/RNA non-specific endonuclease/pyrophosphatase/phosphodiesterase domain-containing protein</fullName>
    </recommendedName>
</protein>
<feature type="domain" description="DNA/RNA non-specific endonuclease/pyrophosphatase/phosphodiesterase" evidence="2">
    <location>
        <begin position="178"/>
        <end position="237"/>
    </location>
</feature>
<dbReference type="GO" id="GO:0046872">
    <property type="term" value="F:metal ion binding"/>
    <property type="evidence" value="ECO:0007669"/>
    <property type="project" value="InterPro"/>
</dbReference>
<sequence>SFSESTKQLYYRAFTERSEIDSGKWRTTVVLDLQTQFFAEPQHSAGCLRENYSETGDGKSARSSGCVLPREDGPTNIPLISKGSQRIYPLNANKGDIIISDGSKITVSCAPGKNSMENFDSKEEVKCTSGGLQDTKKKKTTFKKLGCEDPLREDIIENGNCYNGFTDISIEYKSDAGRFPLITVCHDGETHNTIFTRHILHGASIEAAEKSNNRPSFKPGPFYKGISPQPQKAYSQKEQKEMVKKL</sequence>
<feature type="non-terminal residue" evidence="3">
    <location>
        <position position="1"/>
    </location>
</feature>
<dbReference type="InterPro" id="IPR001604">
    <property type="entry name" value="Endo_G_ENPP1-like_dom"/>
</dbReference>
<dbReference type="AlphaFoldDB" id="A0A8J2KDL9"/>
<dbReference type="Proteomes" id="UP000708208">
    <property type="component" value="Unassembled WGS sequence"/>
</dbReference>
<dbReference type="GO" id="GO:0003676">
    <property type="term" value="F:nucleic acid binding"/>
    <property type="evidence" value="ECO:0007669"/>
    <property type="project" value="InterPro"/>
</dbReference>
<gene>
    <name evidence="3" type="ORF">AFUS01_LOCUS21591</name>
</gene>
<evidence type="ECO:0000259" key="2">
    <source>
        <dbReference type="Pfam" id="PF01223"/>
    </source>
</evidence>